<sequence length="275" mass="30523">MVGAINLALTYCFTNPGTAVNITLADGKSLKINYNCTSVPSHNTSSLPTIWFEADEAHGVVDFLGVQTILAETHGRNSCSYDPPNFEPHTTKGLVLLDASPDGIEWFDKQRAMNWTEEEMLHYRDIDLASRVELMRMTLVLGVPWGLMPIFNPANSTGYFDSSLYPRFHAQSMKEDMWAMQYYALLQMAAGPINDYLANTTVPLGTSTYAIMTYSSGTDEASDAFYRKQKTQMANNIAGGDLTHPIVWCQTNDCSMSFPVDKPAWTAEKLISLGI</sequence>
<name>A0A9P5H8A5_9HYPO</name>
<dbReference type="Proteomes" id="UP000722485">
    <property type="component" value="Unassembled WGS sequence"/>
</dbReference>
<keyword evidence="2" id="KW-1185">Reference proteome</keyword>
<dbReference type="OrthoDB" id="164921at2759"/>
<organism evidence="1 2">
    <name type="scientific">Cylindrodendrum hubeiense</name>
    <dbReference type="NCBI Taxonomy" id="595255"/>
    <lineage>
        <taxon>Eukaryota</taxon>
        <taxon>Fungi</taxon>
        <taxon>Dikarya</taxon>
        <taxon>Ascomycota</taxon>
        <taxon>Pezizomycotina</taxon>
        <taxon>Sordariomycetes</taxon>
        <taxon>Hypocreomycetidae</taxon>
        <taxon>Hypocreales</taxon>
        <taxon>Nectriaceae</taxon>
        <taxon>Cylindrodendrum</taxon>
    </lineage>
</organism>
<dbReference type="AlphaFoldDB" id="A0A9P5H8A5"/>
<protein>
    <submittedName>
        <fullName evidence="1">Uncharacterized protein</fullName>
    </submittedName>
</protein>
<evidence type="ECO:0000313" key="1">
    <source>
        <dbReference type="EMBL" id="KAF7551809.1"/>
    </source>
</evidence>
<reference evidence="1" key="1">
    <citation type="submission" date="2020-03" db="EMBL/GenBank/DDBJ databases">
        <title>Draft Genome Sequence of Cylindrodendrum hubeiense.</title>
        <authorList>
            <person name="Buettner E."/>
            <person name="Kellner H."/>
        </authorList>
    </citation>
    <scope>NUCLEOTIDE SEQUENCE</scope>
    <source>
        <strain evidence="1">IHI 201604</strain>
    </source>
</reference>
<evidence type="ECO:0000313" key="2">
    <source>
        <dbReference type="Proteomes" id="UP000722485"/>
    </source>
</evidence>
<comment type="caution">
    <text evidence="1">The sequence shown here is derived from an EMBL/GenBank/DDBJ whole genome shotgun (WGS) entry which is preliminary data.</text>
</comment>
<dbReference type="EMBL" id="JAANBB010000071">
    <property type="protein sequence ID" value="KAF7551809.1"/>
    <property type="molecule type" value="Genomic_DNA"/>
</dbReference>
<accession>A0A9P5H8A5</accession>
<proteinExistence type="predicted"/>
<gene>
    <name evidence="1" type="ORF">G7Z17_g4751</name>
</gene>